<name>A0A517PRF5_9PLAN</name>
<reference evidence="1 2" key="1">
    <citation type="submission" date="2019-02" db="EMBL/GenBank/DDBJ databases">
        <title>Deep-cultivation of Planctomycetes and their phenomic and genomic characterization uncovers novel biology.</title>
        <authorList>
            <person name="Wiegand S."/>
            <person name="Jogler M."/>
            <person name="Boedeker C."/>
            <person name="Pinto D."/>
            <person name="Vollmers J."/>
            <person name="Rivas-Marin E."/>
            <person name="Kohn T."/>
            <person name="Peeters S.H."/>
            <person name="Heuer A."/>
            <person name="Rast P."/>
            <person name="Oberbeckmann S."/>
            <person name="Bunk B."/>
            <person name="Jeske O."/>
            <person name="Meyerdierks A."/>
            <person name="Storesund J.E."/>
            <person name="Kallscheuer N."/>
            <person name="Luecker S."/>
            <person name="Lage O.M."/>
            <person name="Pohl T."/>
            <person name="Merkel B.J."/>
            <person name="Hornburger P."/>
            <person name="Mueller R.-W."/>
            <person name="Bruemmer F."/>
            <person name="Labrenz M."/>
            <person name="Spormann A.M."/>
            <person name="Op den Camp H."/>
            <person name="Overmann J."/>
            <person name="Amann R."/>
            <person name="Jetten M.S.M."/>
            <person name="Mascher T."/>
            <person name="Medema M.H."/>
            <person name="Devos D.P."/>
            <person name="Kaster A.-K."/>
            <person name="Ovreas L."/>
            <person name="Rohde M."/>
            <person name="Galperin M.Y."/>
            <person name="Jogler C."/>
        </authorList>
    </citation>
    <scope>NUCLEOTIDE SEQUENCE [LARGE SCALE GENOMIC DNA]</scope>
    <source>
        <strain evidence="1 2">HG66A1</strain>
    </source>
</reference>
<dbReference type="Proteomes" id="UP000320421">
    <property type="component" value="Chromosome"/>
</dbReference>
<keyword evidence="2" id="KW-1185">Reference proteome</keyword>
<proteinExistence type="predicted"/>
<dbReference type="EMBL" id="CP036266">
    <property type="protein sequence ID" value="QDT21949.1"/>
    <property type="molecule type" value="Genomic_DNA"/>
</dbReference>
<dbReference type="GO" id="GO:0003677">
    <property type="term" value="F:DNA binding"/>
    <property type="evidence" value="ECO:0007669"/>
    <property type="project" value="InterPro"/>
</dbReference>
<accession>A0A517PRF5</accession>
<evidence type="ECO:0000313" key="2">
    <source>
        <dbReference type="Proteomes" id="UP000320421"/>
    </source>
</evidence>
<gene>
    <name evidence="1" type="ORF">HG66A1_37540</name>
</gene>
<evidence type="ECO:0000313" key="1">
    <source>
        <dbReference type="EMBL" id="QDT21949.1"/>
    </source>
</evidence>
<dbReference type="InterPro" id="IPR016032">
    <property type="entry name" value="Sig_transdc_resp-reg_C-effctor"/>
</dbReference>
<dbReference type="SUPFAM" id="SSF46894">
    <property type="entry name" value="C-terminal effector domain of the bipartite response regulators"/>
    <property type="match status" value="1"/>
</dbReference>
<dbReference type="InterPro" id="IPR036388">
    <property type="entry name" value="WH-like_DNA-bd_sf"/>
</dbReference>
<sequence>MNKLLLALQGFEDLGPLQEINMTEEKSDLIEAWLKESVCPVVEELVDLTTFQSNTLWSASHLSKGTETRERKLVEYVDDCLVKFAVQLEACFPYVYQARIPIHHINDIRFIAQRRWFDLVHAEDFYQPTQQLLLEDFNNQHTNNFRNYKQNKTPADHVCDSMFARIKYWKEILDQIYRLFFANIRIDDEQSMKDFSSLMDCVTQLDSSVKELQKVCLKSKQKTLRDACTTLSLIYLSYADRPELNWLVEDSSEVEVRSRSFRRCVVRPPGEIQHVEKQLDGTFKLIKKEPASLCNPAVIRKVAQALMDIKPIYEVPDSPEDLIDWACSQSRLVLVDHSPRQVFWDGEPIVQKWDTETVQWNLLWILACNPGRTVDKEMLYKPQGQKISSRRTRLKELLNGCEALNQLIKTIRGQGYRLELDSDNIILLQSDGLGGLNRVPTRKSRSINS</sequence>
<organism evidence="1 2">
    <name type="scientific">Gimesia chilikensis</name>
    <dbReference type="NCBI Taxonomy" id="2605989"/>
    <lineage>
        <taxon>Bacteria</taxon>
        <taxon>Pseudomonadati</taxon>
        <taxon>Planctomycetota</taxon>
        <taxon>Planctomycetia</taxon>
        <taxon>Planctomycetales</taxon>
        <taxon>Planctomycetaceae</taxon>
        <taxon>Gimesia</taxon>
    </lineage>
</organism>
<dbReference type="AlphaFoldDB" id="A0A517PRF5"/>
<dbReference type="GO" id="GO:0006355">
    <property type="term" value="P:regulation of DNA-templated transcription"/>
    <property type="evidence" value="ECO:0007669"/>
    <property type="project" value="InterPro"/>
</dbReference>
<dbReference type="Gene3D" id="1.10.10.10">
    <property type="entry name" value="Winged helix-like DNA-binding domain superfamily/Winged helix DNA-binding domain"/>
    <property type="match status" value="1"/>
</dbReference>
<protein>
    <submittedName>
        <fullName evidence="1">Uncharacterized protein</fullName>
    </submittedName>
</protein>
<dbReference type="RefSeq" id="WP_145187059.1">
    <property type="nucleotide sequence ID" value="NZ_CP036266.1"/>
</dbReference>